<sequence>MVSLKAVRAHNTSLKALSPNLVAVFVGGTSGIGLSTAREFVRNTQSPHVYLIGRNSSEASRIISELQTLNSSSKLSFIQSDTSLLKNVDVACEEIKSKESKVNLLFMTIGQMTTQGYNPTSEGLDKKLTLHYYARTRFTTNLLPLLTSAAQSSDANARLSRVVSVLDPKLGRNDIPNFSDLALKNGTFSLKSCATHASAMISFSHEHLAAAYPGTAFVHSYPSGVPTNISRDLGPVLKGVFAVAKPLLNHWMVPLVESGERHLYASTAPEFAPRNLTKDVEHVARGGDEVSGSGAYVLNWDDEVLGESKKAEGVRKDGAVDKVWRHTEEVFGKVQSEGKY</sequence>
<dbReference type="PANTHER" id="PTHR47534:SF2">
    <property type="entry name" value="KETOREDUCTASE (KR) DOMAIN-CONTAINING PROTEIN-RELATED"/>
    <property type="match status" value="1"/>
</dbReference>
<evidence type="ECO:0000313" key="3">
    <source>
        <dbReference type="Proteomes" id="UP000799324"/>
    </source>
</evidence>
<dbReference type="Gene3D" id="3.40.50.720">
    <property type="entry name" value="NAD(P)-binding Rossmann-like Domain"/>
    <property type="match status" value="1"/>
</dbReference>
<dbReference type="InterPro" id="IPR052228">
    <property type="entry name" value="Sec_Metab_Biosynth_Oxidored"/>
</dbReference>
<protein>
    <recommendedName>
        <fullName evidence="4">NAD(P)-binding protein</fullName>
    </recommendedName>
</protein>
<proteinExistence type="predicted"/>
<reference evidence="2" key="1">
    <citation type="journal article" date="2020" name="Stud. Mycol.">
        <title>101 Dothideomycetes genomes: a test case for predicting lifestyles and emergence of pathogens.</title>
        <authorList>
            <person name="Haridas S."/>
            <person name="Albert R."/>
            <person name="Binder M."/>
            <person name="Bloem J."/>
            <person name="Labutti K."/>
            <person name="Salamov A."/>
            <person name="Andreopoulos B."/>
            <person name="Baker S."/>
            <person name="Barry K."/>
            <person name="Bills G."/>
            <person name="Bluhm B."/>
            <person name="Cannon C."/>
            <person name="Castanera R."/>
            <person name="Culley D."/>
            <person name="Daum C."/>
            <person name="Ezra D."/>
            <person name="Gonzalez J."/>
            <person name="Henrissat B."/>
            <person name="Kuo A."/>
            <person name="Liang C."/>
            <person name="Lipzen A."/>
            <person name="Lutzoni F."/>
            <person name="Magnuson J."/>
            <person name="Mondo S."/>
            <person name="Nolan M."/>
            <person name="Ohm R."/>
            <person name="Pangilinan J."/>
            <person name="Park H.-J."/>
            <person name="Ramirez L."/>
            <person name="Alfaro M."/>
            <person name="Sun H."/>
            <person name="Tritt A."/>
            <person name="Yoshinaga Y."/>
            <person name="Zwiers L.-H."/>
            <person name="Turgeon B."/>
            <person name="Goodwin S."/>
            <person name="Spatafora J."/>
            <person name="Crous P."/>
            <person name="Grigoriev I."/>
        </authorList>
    </citation>
    <scope>NUCLEOTIDE SEQUENCE</scope>
    <source>
        <strain evidence="2">CBS 122681</strain>
    </source>
</reference>
<keyword evidence="3" id="KW-1185">Reference proteome</keyword>
<evidence type="ECO:0000256" key="1">
    <source>
        <dbReference type="ARBA" id="ARBA00023002"/>
    </source>
</evidence>
<name>A0A6A6T1F2_9PLEO</name>
<dbReference type="OrthoDB" id="2898509at2759"/>
<keyword evidence="1" id="KW-0560">Oxidoreductase</keyword>
<dbReference type="InterPro" id="IPR036291">
    <property type="entry name" value="NAD(P)-bd_dom_sf"/>
</dbReference>
<dbReference type="Proteomes" id="UP000799324">
    <property type="component" value="Unassembled WGS sequence"/>
</dbReference>
<accession>A0A6A6T1F2</accession>
<dbReference type="EMBL" id="MU004379">
    <property type="protein sequence ID" value="KAF2653560.1"/>
    <property type="molecule type" value="Genomic_DNA"/>
</dbReference>
<dbReference type="AlphaFoldDB" id="A0A6A6T1F2"/>
<dbReference type="InterPro" id="IPR002347">
    <property type="entry name" value="SDR_fam"/>
</dbReference>
<dbReference type="Pfam" id="PF00106">
    <property type="entry name" value="adh_short"/>
    <property type="match status" value="1"/>
</dbReference>
<evidence type="ECO:0000313" key="2">
    <source>
        <dbReference type="EMBL" id="KAF2653560.1"/>
    </source>
</evidence>
<evidence type="ECO:0008006" key="4">
    <source>
        <dbReference type="Google" id="ProtNLM"/>
    </source>
</evidence>
<dbReference type="SUPFAM" id="SSF51735">
    <property type="entry name" value="NAD(P)-binding Rossmann-fold domains"/>
    <property type="match status" value="1"/>
</dbReference>
<gene>
    <name evidence="2" type="ORF">K491DRAFT_694618</name>
</gene>
<dbReference type="PANTHER" id="PTHR47534">
    <property type="entry name" value="YALI0E05731P"/>
    <property type="match status" value="1"/>
</dbReference>
<organism evidence="2 3">
    <name type="scientific">Lophiostoma macrostomum CBS 122681</name>
    <dbReference type="NCBI Taxonomy" id="1314788"/>
    <lineage>
        <taxon>Eukaryota</taxon>
        <taxon>Fungi</taxon>
        <taxon>Dikarya</taxon>
        <taxon>Ascomycota</taxon>
        <taxon>Pezizomycotina</taxon>
        <taxon>Dothideomycetes</taxon>
        <taxon>Pleosporomycetidae</taxon>
        <taxon>Pleosporales</taxon>
        <taxon>Lophiostomataceae</taxon>
        <taxon>Lophiostoma</taxon>
    </lineage>
</organism>
<dbReference type="GO" id="GO:0016491">
    <property type="term" value="F:oxidoreductase activity"/>
    <property type="evidence" value="ECO:0007669"/>
    <property type="project" value="UniProtKB-KW"/>
</dbReference>